<organism evidence="1 2">
    <name type="scientific">Schistosoma margrebowiei</name>
    <dbReference type="NCBI Taxonomy" id="48269"/>
    <lineage>
        <taxon>Eukaryota</taxon>
        <taxon>Metazoa</taxon>
        <taxon>Spiralia</taxon>
        <taxon>Lophotrochozoa</taxon>
        <taxon>Platyhelminthes</taxon>
        <taxon>Trematoda</taxon>
        <taxon>Digenea</taxon>
        <taxon>Strigeidida</taxon>
        <taxon>Schistosomatoidea</taxon>
        <taxon>Schistosomatidae</taxon>
        <taxon>Schistosoma</taxon>
    </lineage>
</organism>
<evidence type="ECO:0000313" key="1">
    <source>
        <dbReference type="EMBL" id="VDO58171.1"/>
    </source>
</evidence>
<gene>
    <name evidence="1" type="ORF">SMRZ_LOCUS3466</name>
</gene>
<name>A0A3P7WAU1_9TREM</name>
<dbReference type="AlphaFoldDB" id="A0A3P7WAU1"/>
<keyword evidence="2" id="KW-1185">Reference proteome</keyword>
<evidence type="ECO:0000313" key="2">
    <source>
        <dbReference type="Proteomes" id="UP000277204"/>
    </source>
</evidence>
<protein>
    <submittedName>
        <fullName evidence="1">Uncharacterized protein</fullName>
    </submittedName>
</protein>
<accession>A0A3P7WAU1</accession>
<proteinExistence type="predicted"/>
<reference evidence="1 2" key="1">
    <citation type="submission" date="2018-11" db="EMBL/GenBank/DDBJ databases">
        <authorList>
            <consortium name="Pathogen Informatics"/>
        </authorList>
    </citation>
    <scope>NUCLEOTIDE SEQUENCE [LARGE SCALE GENOMIC DNA]</scope>
    <source>
        <strain evidence="1 2">Zambia</strain>
    </source>
</reference>
<dbReference type="Proteomes" id="UP000277204">
    <property type="component" value="Unassembled WGS sequence"/>
</dbReference>
<sequence>MMLFREVRKALIGCESHGSRIIKASFKTKEEGIKMNVIQCYAPTSESKITIKINFMTGYSRS</sequence>
<dbReference type="EMBL" id="UZAI01000988">
    <property type="protein sequence ID" value="VDO58171.1"/>
    <property type="molecule type" value="Genomic_DNA"/>
</dbReference>